<dbReference type="EMBL" id="MK878903">
    <property type="protein sequence ID" value="QDF16922.1"/>
    <property type="molecule type" value="Genomic_DNA"/>
</dbReference>
<name>A0A4Y6EEN8_9CAUD</name>
<accession>A0A4Y6EEN8</accession>
<organism evidence="1 2">
    <name type="scientific">Gordonia phage Teal</name>
    <dbReference type="NCBI Taxonomy" id="2583042"/>
    <lineage>
        <taxon>Viruses</taxon>
        <taxon>Duplodnaviria</taxon>
        <taxon>Heunggongvirae</taxon>
        <taxon>Uroviricota</taxon>
        <taxon>Caudoviricetes</taxon>
        <taxon>Woesvirus</taxon>
        <taxon>Woesvirus woes</taxon>
    </lineage>
</organism>
<evidence type="ECO:0000313" key="1">
    <source>
        <dbReference type="EMBL" id="QDF16922.1"/>
    </source>
</evidence>
<proteinExistence type="predicted"/>
<protein>
    <submittedName>
        <fullName evidence="1">Uncharacterized protein</fullName>
    </submittedName>
</protein>
<evidence type="ECO:0000313" key="2">
    <source>
        <dbReference type="Proteomes" id="UP000317126"/>
    </source>
</evidence>
<reference evidence="1 2" key="1">
    <citation type="submission" date="2019-05" db="EMBL/GenBank/DDBJ databases">
        <authorList>
            <person name="Chen O."/>
            <person name="Gallagher B."/>
            <person name="Orman F."/>
            <person name="Rao A."/>
            <person name="Reslink M."/>
            <person name="Singh J."/>
            <person name="Kukkillaya M."/>
            <person name="Garlena R.A."/>
            <person name="Russell D.A."/>
            <person name="Jacobs-Sera D."/>
            <person name="Hatfull G.F."/>
        </authorList>
    </citation>
    <scope>NUCLEOTIDE SEQUENCE [LARGE SCALE GENOMIC DNA]</scope>
</reference>
<sequence>MTTRYRHIKIKSGSSTTAGEKASHWYWSVHDSEGDPVGRGWGEYTPRHCIESVCRLFVSSKEIFYWTIIERDRQTQEVRSILFAARPHEAYSAYQKAR</sequence>
<dbReference type="Proteomes" id="UP000317126">
    <property type="component" value="Segment"/>
</dbReference>
<gene>
    <name evidence="1" type="primary">63</name>
    <name evidence="1" type="ORF">SEA_TEAL_63</name>
</gene>